<dbReference type="Pfam" id="PF07760">
    <property type="entry name" value="DUF1616"/>
    <property type="match status" value="1"/>
</dbReference>
<proteinExistence type="predicted"/>
<sequence>MSRGHTRTVEVAVLVGCVLLALASVGYAVSGPASGTPYTEFSVLSPDGERLVADDYPTVGDDDGTVVVRTTNHEREQRAYTLVATAERVTVGAGAGDDDAPTVRERRELARETLLLADGETAAVRVDVLALGAMADAPNVRVVFSLYRGDASPGADGTDAYRSLHLWVNATDVGGG</sequence>
<evidence type="ECO:0000313" key="2">
    <source>
        <dbReference type="EMBL" id="MFC7070545.1"/>
    </source>
</evidence>
<gene>
    <name evidence="2" type="ORF">ACFQL9_12905</name>
</gene>
<evidence type="ECO:0000313" key="3">
    <source>
        <dbReference type="Proteomes" id="UP001596461"/>
    </source>
</evidence>
<evidence type="ECO:0000259" key="1">
    <source>
        <dbReference type="Pfam" id="PF07760"/>
    </source>
</evidence>
<protein>
    <submittedName>
        <fullName evidence="2">DUF1616 domain-containing protein</fullName>
    </submittedName>
</protein>
<keyword evidence="3" id="KW-1185">Reference proteome</keyword>
<name>A0ABD5WDH3_9EURY</name>
<dbReference type="RefSeq" id="WP_284032469.1">
    <property type="nucleotide sequence ID" value="NZ_CP126154.1"/>
</dbReference>
<dbReference type="Proteomes" id="UP001596461">
    <property type="component" value="Unassembled WGS sequence"/>
</dbReference>
<dbReference type="AlphaFoldDB" id="A0ABD5WDH3"/>
<organism evidence="2 3">
    <name type="scientific">Halobaculum lipolyticum</name>
    <dbReference type="NCBI Taxonomy" id="3032001"/>
    <lineage>
        <taxon>Archaea</taxon>
        <taxon>Methanobacteriati</taxon>
        <taxon>Methanobacteriota</taxon>
        <taxon>Stenosarchaea group</taxon>
        <taxon>Halobacteria</taxon>
        <taxon>Halobacteriales</taxon>
        <taxon>Haloferacaceae</taxon>
        <taxon>Halobaculum</taxon>
    </lineage>
</organism>
<feature type="domain" description="DUF1616" evidence="1">
    <location>
        <begin position="7"/>
        <end position="169"/>
    </location>
</feature>
<comment type="caution">
    <text evidence="2">The sequence shown here is derived from an EMBL/GenBank/DDBJ whole genome shotgun (WGS) entry which is preliminary data.</text>
</comment>
<dbReference type="InterPro" id="IPR011674">
    <property type="entry name" value="DUF1616"/>
</dbReference>
<dbReference type="GeneID" id="81124323"/>
<reference evidence="2 3" key="1">
    <citation type="journal article" date="2019" name="Int. J. Syst. Evol. Microbiol.">
        <title>The Global Catalogue of Microorganisms (GCM) 10K type strain sequencing project: providing services to taxonomists for standard genome sequencing and annotation.</title>
        <authorList>
            <consortium name="The Broad Institute Genomics Platform"/>
            <consortium name="The Broad Institute Genome Sequencing Center for Infectious Disease"/>
            <person name="Wu L."/>
            <person name="Ma J."/>
        </authorList>
    </citation>
    <scope>NUCLEOTIDE SEQUENCE [LARGE SCALE GENOMIC DNA]</scope>
    <source>
        <strain evidence="2 3">DT31</strain>
    </source>
</reference>
<accession>A0ABD5WDH3</accession>
<dbReference type="EMBL" id="JBHTAH010000011">
    <property type="protein sequence ID" value="MFC7070545.1"/>
    <property type="molecule type" value="Genomic_DNA"/>
</dbReference>